<evidence type="ECO:0000313" key="5">
    <source>
        <dbReference type="EMBL" id="PKU78305.1"/>
    </source>
</evidence>
<name>A0A2I0WRL2_9ASPA</name>
<proteinExistence type="predicted"/>
<evidence type="ECO:0000256" key="1">
    <source>
        <dbReference type="ARBA" id="ARBA00022723"/>
    </source>
</evidence>
<comment type="catalytic activity">
    <reaction evidence="3">
        <text>a primary alcohol + NAD(+) = an aldehyde + NADH + H(+)</text>
        <dbReference type="Rhea" id="RHEA:10736"/>
        <dbReference type="ChEBI" id="CHEBI:15378"/>
        <dbReference type="ChEBI" id="CHEBI:15734"/>
        <dbReference type="ChEBI" id="CHEBI:17478"/>
        <dbReference type="ChEBI" id="CHEBI:57540"/>
        <dbReference type="ChEBI" id="CHEBI:57945"/>
        <dbReference type="EC" id="1.1.1.1"/>
    </reaction>
</comment>
<reference evidence="5" key="3">
    <citation type="submission" date="2017-11" db="EMBL/GenBank/DDBJ databases">
        <authorList>
            <person name="Han C.G."/>
        </authorList>
    </citation>
    <scope>NUCLEOTIDE SEQUENCE</scope>
    <source>
        <tissue evidence="5">The whole plant</tissue>
    </source>
</reference>
<dbReference type="GO" id="GO:0051903">
    <property type="term" value="F:S-(hydroxymethyl)glutathione dehydrogenase [NAD(P)+] activity"/>
    <property type="evidence" value="ECO:0007669"/>
    <property type="project" value="TreeGrafter"/>
</dbReference>
<reference evidence="5 6" key="1">
    <citation type="journal article" date="2016" name="Sci. Rep.">
        <title>The Dendrobium catenatum Lindl. genome sequence provides insights into polysaccharide synthase, floral development and adaptive evolution.</title>
        <authorList>
            <person name="Zhang G.Q."/>
            <person name="Xu Q."/>
            <person name="Bian C."/>
            <person name="Tsai W.C."/>
            <person name="Yeh C.M."/>
            <person name="Liu K.W."/>
            <person name="Yoshida K."/>
            <person name="Zhang L.S."/>
            <person name="Chang S.B."/>
            <person name="Chen F."/>
            <person name="Shi Y."/>
            <person name="Su Y.Y."/>
            <person name="Zhang Y.Q."/>
            <person name="Chen L.J."/>
            <person name="Yin Y."/>
            <person name="Lin M."/>
            <person name="Huang H."/>
            <person name="Deng H."/>
            <person name="Wang Z.W."/>
            <person name="Zhu S.L."/>
            <person name="Zhao X."/>
            <person name="Deng C."/>
            <person name="Niu S.C."/>
            <person name="Huang J."/>
            <person name="Wang M."/>
            <person name="Liu G.H."/>
            <person name="Yang H.J."/>
            <person name="Xiao X.J."/>
            <person name="Hsiao Y.Y."/>
            <person name="Wu W.L."/>
            <person name="Chen Y.Y."/>
            <person name="Mitsuda N."/>
            <person name="Ohme-Takagi M."/>
            <person name="Luo Y.B."/>
            <person name="Van de Peer Y."/>
            <person name="Liu Z.J."/>
        </authorList>
    </citation>
    <scope>NUCLEOTIDE SEQUENCE [LARGE SCALE GENOMIC DNA]</scope>
    <source>
        <tissue evidence="5">The whole plant</tissue>
    </source>
</reference>
<dbReference type="GO" id="GO:0004022">
    <property type="term" value="F:alcohol dehydrogenase (NAD+) activity"/>
    <property type="evidence" value="ECO:0007669"/>
    <property type="project" value="UniProtKB-EC"/>
</dbReference>
<evidence type="ECO:0000313" key="4">
    <source>
        <dbReference type="EMBL" id="PKU62527.1"/>
    </source>
</evidence>
<dbReference type="Proteomes" id="UP000233837">
    <property type="component" value="Unassembled WGS sequence"/>
</dbReference>
<protein>
    <submittedName>
        <fullName evidence="5">Alcohol dehydrogenase-like 4</fullName>
    </submittedName>
</protein>
<keyword evidence="6" id="KW-1185">Reference proteome</keyword>
<dbReference type="GO" id="GO:0046294">
    <property type="term" value="P:formaldehyde catabolic process"/>
    <property type="evidence" value="ECO:0007669"/>
    <property type="project" value="TreeGrafter"/>
</dbReference>
<organism evidence="5 6">
    <name type="scientific">Dendrobium catenatum</name>
    <dbReference type="NCBI Taxonomy" id="906689"/>
    <lineage>
        <taxon>Eukaryota</taxon>
        <taxon>Viridiplantae</taxon>
        <taxon>Streptophyta</taxon>
        <taxon>Embryophyta</taxon>
        <taxon>Tracheophyta</taxon>
        <taxon>Spermatophyta</taxon>
        <taxon>Magnoliopsida</taxon>
        <taxon>Liliopsida</taxon>
        <taxon>Asparagales</taxon>
        <taxon>Orchidaceae</taxon>
        <taxon>Epidendroideae</taxon>
        <taxon>Malaxideae</taxon>
        <taxon>Dendrobiinae</taxon>
        <taxon>Dendrobium</taxon>
    </lineage>
</organism>
<dbReference type="EMBL" id="KZ502458">
    <property type="protein sequence ID" value="PKU78305.1"/>
    <property type="molecule type" value="Genomic_DNA"/>
</dbReference>
<evidence type="ECO:0000313" key="6">
    <source>
        <dbReference type="Proteomes" id="UP000233837"/>
    </source>
</evidence>
<dbReference type="EMBL" id="KZ504352">
    <property type="protein sequence ID" value="PKU62527.1"/>
    <property type="molecule type" value="Genomic_DNA"/>
</dbReference>
<keyword evidence="1" id="KW-0479">Metal-binding</keyword>
<dbReference type="PANTHER" id="PTHR43880">
    <property type="entry name" value="ALCOHOL DEHYDROGENASE"/>
    <property type="match status" value="1"/>
</dbReference>
<dbReference type="AlphaFoldDB" id="A0A2I0WRL2"/>
<reference evidence="5 6" key="2">
    <citation type="journal article" date="2017" name="Nature">
        <title>The Apostasia genome and the evolution of orchids.</title>
        <authorList>
            <person name="Zhang G.Q."/>
            <person name="Liu K.W."/>
            <person name="Li Z."/>
            <person name="Lohaus R."/>
            <person name="Hsiao Y.Y."/>
            <person name="Niu S.C."/>
            <person name="Wang J.Y."/>
            <person name="Lin Y.C."/>
            <person name="Xu Q."/>
            <person name="Chen L.J."/>
            <person name="Yoshida K."/>
            <person name="Fujiwara S."/>
            <person name="Wang Z.W."/>
            <person name="Zhang Y.Q."/>
            <person name="Mitsuda N."/>
            <person name="Wang M."/>
            <person name="Liu G.H."/>
            <person name="Pecoraro L."/>
            <person name="Huang H.X."/>
            <person name="Xiao X.J."/>
            <person name="Lin M."/>
            <person name="Wu X.Y."/>
            <person name="Wu W.L."/>
            <person name="Chen Y.Y."/>
            <person name="Chang S.B."/>
            <person name="Sakamoto S."/>
            <person name="Ohme-Takagi M."/>
            <person name="Yagi M."/>
            <person name="Zeng S.J."/>
            <person name="Shen C.Y."/>
            <person name="Yeh C.M."/>
            <person name="Luo Y.B."/>
            <person name="Tsai W.C."/>
            <person name="Van de Peer Y."/>
            <person name="Liu Z.J."/>
        </authorList>
    </citation>
    <scope>NUCLEOTIDE SEQUENCE [LARGE SCALE GENOMIC DNA]</scope>
    <source>
        <tissue evidence="5">The whole plant</tissue>
    </source>
</reference>
<dbReference type="GO" id="GO:0008270">
    <property type="term" value="F:zinc ion binding"/>
    <property type="evidence" value="ECO:0007669"/>
    <property type="project" value="TreeGrafter"/>
</dbReference>
<evidence type="ECO:0000256" key="2">
    <source>
        <dbReference type="ARBA" id="ARBA00022833"/>
    </source>
</evidence>
<accession>A0A2I0WRL2</accession>
<keyword evidence="2" id="KW-0862">Zinc</keyword>
<dbReference type="PANTHER" id="PTHR43880:SF56">
    <property type="entry name" value="ALCOHOL DEHYDROGENASE-LIKE 4"/>
    <property type="match status" value="1"/>
</dbReference>
<dbReference type="SUPFAM" id="SSF50129">
    <property type="entry name" value="GroES-like"/>
    <property type="match status" value="1"/>
</dbReference>
<sequence>MELFERKIVAAVFGDFKAKSQLPELISKCISGEIKINLDGFISHELPFSEINQAFQLLAEGKALRCLLKL</sequence>
<dbReference type="GO" id="GO:0005829">
    <property type="term" value="C:cytosol"/>
    <property type="evidence" value="ECO:0007669"/>
    <property type="project" value="TreeGrafter"/>
</dbReference>
<evidence type="ECO:0000256" key="3">
    <source>
        <dbReference type="ARBA" id="ARBA00049243"/>
    </source>
</evidence>
<dbReference type="STRING" id="906689.A0A2I0WRL2"/>
<gene>
    <name evidence="5" type="ORF">MA16_Dca008930</name>
    <name evidence="4" type="ORF">MA16_Dca028182</name>
</gene>
<dbReference type="Gene3D" id="3.90.180.10">
    <property type="entry name" value="Medium-chain alcohol dehydrogenases, catalytic domain"/>
    <property type="match status" value="1"/>
</dbReference>
<dbReference type="InterPro" id="IPR011032">
    <property type="entry name" value="GroES-like_sf"/>
</dbReference>